<dbReference type="InterPro" id="IPR002938">
    <property type="entry name" value="FAD-bd"/>
</dbReference>
<dbReference type="InterPro" id="IPR038220">
    <property type="entry name" value="PHOX_C_sf"/>
</dbReference>
<dbReference type="Gene3D" id="3.30.9.10">
    <property type="entry name" value="D-Amino Acid Oxidase, subunit A, domain 2"/>
    <property type="match status" value="1"/>
</dbReference>
<dbReference type="SUPFAM" id="SSF52833">
    <property type="entry name" value="Thioredoxin-like"/>
    <property type="match status" value="1"/>
</dbReference>
<dbReference type="OrthoDB" id="4246007at2"/>
<evidence type="ECO:0000256" key="3">
    <source>
        <dbReference type="ARBA" id="ARBA00022630"/>
    </source>
</evidence>
<protein>
    <submittedName>
        <fullName evidence="8">Phenol 2-monooxygenase</fullName>
        <ecNumber evidence="8">1.14.13.7</ecNumber>
    </submittedName>
</protein>
<dbReference type="PANTHER" id="PTHR43004">
    <property type="entry name" value="TRK SYSTEM POTASSIUM UPTAKE PROTEIN"/>
    <property type="match status" value="1"/>
</dbReference>
<dbReference type="Proteomes" id="UP000059574">
    <property type="component" value="Chromosome"/>
</dbReference>
<dbReference type="SUPFAM" id="SSF54373">
    <property type="entry name" value="FAD-linked reductases, C-terminal domain"/>
    <property type="match status" value="1"/>
</dbReference>
<dbReference type="PANTHER" id="PTHR43004:SF19">
    <property type="entry name" value="BINDING MONOOXYGENASE, PUTATIVE (JCVI)-RELATED"/>
    <property type="match status" value="1"/>
</dbReference>
<comment type="cofactor">
    <cofactor evidence="1">
        <name>FAD</name>
        <dbReference type="ChEBI" id="CHEBI:57692"/>
    </cofactor>
</comment>
<sequence length="628" mass="68494">MQFHHHGYVSGDPRVKAAAGTGIDRPEELPDEVDVLIVGSGPAGMLTAAQLAQFPGITTRIVERREGRLAIGQADGIQARSVETFQAFGFAERIVAEAYTISEMAFWRPDTEDPTRIVRGGRAVDDTTGISEFPHLIVNQARVLDYFAEVAVNSPTRLTPDYGWDFKTLEVADDGEYPVKVTLVRTAGPDEGAERIVHAKYVVGCDGARSKVRAAIGCTMAGDQASHAWGVMDVLASTDFPDIRLKCAIQSHDGGSILHIPREGGYLFRMYVDLGVVPEGDNGAVRKTSMEDIIARANAILHPYTLDVRNVAWNSVYEVGHRLTDRFDDVLPEQLGTRTPHVFITGDACHTHSAKAGQGMNVSMQDGFNIGWKLAHVLEGRSPESLLSTYSAERQVVAKNLIDFDKEWSSMMAKKPEEFDSPSALEDFYVRTAEFPAGFMTEYAPSMLTGAATHQELAKGFPVGKRFKSARASRVCDTNPMHLGHHATADGRWRIYVFADQSPAGAASPVADFAQWLSAAPESPLAATPQGLDADAWFDVKVIYQQKHEDIDINAVPAVFKPLVGPFALTDYELIYGTVPGDDIFDVRGLSRDGVVVVVRPDQYVANVLPLTATAELGEFFGQILKGK</sequence>
<dbReference type="NCBIfam" id="NF006144">
    <property type="entry name" value="PRK08294.1"/>
    <property type="match status" value="1"/>
</dbReference>
<dbReference type="GO" id="GO:0071949">
    <property type="term" value="F:FAD binding"/>
    <property type="evidence" value="ECO:0007669"/>
    <property type="project" value="InterPro"/>
</dbReference>
<evidence type="ECO:0000256" key="1">
    <source>
        <dbReference type="ARBA" id="ARBA00001974"/>
    </source>
</evidence>
<dbReference type="SUPFAM" id="SSF51905">
    <property type="entry name" value="FAD/NAD(P)-binding domain"/>
    <property type="match status" value="1"/>
</dbReference>
<dbReference type="RefSeq" id="WP_062285634.1">
    <property type="nucleotide sequence ID" value="NZ_CP013200.1"/>
</dbReference>
<dbReference type="PRINTS" id="PR00420">
    <property type="entry name" value="RNGMNOXGNASE"/>
</dbReference>
<dbReference type="EC" id="1.14.13.7" evidence="8"/>
<dbReference type="InterPro" id="IPR050641">
    <property type="entry name" value="RIFMO-like"/>
</dbReference>
<keyword evidence="5 8" id="KW-0560">Oxidoreductase</keyword>
<dbReference type="InterPro" id="IPR036188">
    <property type="entry name" value="FAD/NAD-bd_sf"/>
</dbReference>
<proteinExistence type="inferred from homology"/>
<dbReference type="CDD" id="cd02979">
    <property type="entry name" value="PHOX_C"/>
    <property type="match status" value="1"/>
</dbReference>
<reference evidence="8 9" key="2">
    <citation type="journal article" date="2016" name="J. Biotechnol.">
        <title>Complete genome sequence of Arthrobacter alpinus ERGS4:06, a yellow pigmented bacterium tolerant to cold and radiations isolated from Sikkim Himalaya.</title>
        <authorList>
            <person name="Kumar R."/>
            <person name="Singh D."/>
            <person name="Swarnkar M.K."/>
            <person name="Singh A.K."/>
            <person name="Kumar S."/>
        </authorList>
    </citation>
    <scope>NUCLEOTIDE SEQUENCE [LARGE SCALE GENOMIC DNA]</scope>
    <source>
        <strain evidence="8 9">ERGS4:06</strain>
    </source>
</reference>
<dbReference type="Gene3D" id="3.50.50.60">
    <property type="entry name" value="FAD/NAD(P)-binding domain"/>
    <property type="match status" value="1"/>
</dbReference>
<dbReference type="GO" id="GO:0018662">
    <property type="term" value="F:phenol 2-monooxygenase activity"/>
    <property type="evidence" value="ECO:0007669"/>
    <property type="project" value="UniProtKB-EC"/>
</dbReference>
<keyword evidence="4" id="KW-0274">FAD</keyword>
<evidence type="ECO:0000313" key="9">
    <source>
        <dbReference type="Proteomes" id="UP000059574"/>
    </source>
</evidence>
<evidence type="ECO:0000259" key="6">
    <source>
        <dbReference type="Pfam" id="PF01494"/>
    </source>
</evidence>
<dbReference type="Pfam" id="PF07976">
    <property type="entry name" value="Phe_hydrox_dim"/>
    <property type="match status" value="1"/>
</dbReference>
<organism evidence="8 9">
    <name type="scientific">Arthrobacter alpinus</name>
    <dbReference type="NCBI Taxonomy" id="656366"/>
    <lineage>
        <taxon>Bacteria</taxon>
        <taxon>Bacillati</taxon>
        <taxon>Actinomycetota</taxon>
        <taxon>Actinomycetes</taxon>
        <taxon>Micrococcales</taxon>
        <taxon>Micrococcaceae</taxon>
        <taxon>Arthrobacter</taxon>
    </lineage>
</organism>
<dbReference type="Pfam" id="PF01494">
    <property type="entry name" value="FAD_binding_3"/>
    <property type="match status" value="1"/>
</dbReference>
<dbReference type="Gene3D" id="3.40.30.20">
    <property type="match status" value="1"/>
</dbReference>
<feature type="domain" description="Phenol hydroxylase-like C-terminal dimerisation" evidence="7">
    <location>
        <begin position="441"/>
        <end position="626"/>
    </location>
</feature>
<evidence type="ECO:0000313" key="8">
    <source>
        <dbReference type="EMBL" id="ALO65312.1"/>
    </source>
</evidence>
<dbReference type="EMBL" id="CP013200">
    <property type="protein sequence ID" value="ALO65312.1"/>
    <property type="molecule type" value="Genomic_DNA"/>
</dbReference>
<dbReference type="AlphaFoldDB" id="A0A0S2LVJ5"/>
<comment type="similarity">
    <text evidence="2">Belongs to the PheA/TfdB FAD monooxygenase family.</text>
</comment>
<feature type="domain" description="FAD-binding" evidence="6">
    <location>
        <begin position="32"/>
        <end position="404"/>
    </location>
</feature>
<evidence type="ECO:0000256" key="2">
    <source>
        <dbReference type="ARBA" id="ARBA00007801"/>
    </source>
</evidence>
<reference evidence="9" key="1">
    <citation type="submission" date="2015-11" db="EMBL/GenBank/DDBJ databases">
        <authorList>
            <person name="Kumar R."/>
            <person name="Singh D."/>
            <person name="Swarnkar M.K."/>
            <person name="Singh A.K."/>
            <person name="Kumar S."/>
        </authorList>
    </citation>
    <scope>NUCLEOTIDE SEQUENCE [LARGE SCALE GENOMIC DNA]</scope>
    <source>
        <strain evidence="9">ERGS4:06</strain>
    </source>
</reference>
<evidence type="ECO:0000256" key="4">
    <source>
        <dbReference type="ARBA" id="ARBA00022827"/>
    </source>
</evidence>
<accession>A0A0S2LVJ5</accession>
<dbReference type="InterPro" id="IPR012941">
    <property type="entry name" value="Phe_hydrox_C_dim_dom"/>
</dbReference>
<keyword evidence="3" id="KW-0285">Flavoprotein</keyword>
<evidence type="ECO:0000256" key="5">
    <source>
        <dbReference type="ARBA" id="ARBA00023002"/>
    </source>
</evidence>
<name>A0A0S2LVJ5_9MICC</name>
<keyword evidence="8" id="KW-0503">Monooxygenase</keyword>
<dbReference type="InterPro" id="IPR036249">
    <property type="entry name" value="Thioredoxin-like_sf"/>
</dbReference>
<gene>
    <name evidence="8" type="ORF">AS189_00905</name>
</gene>
<evidence type="ECO:0000259" key="7">
    <source>
        <dbReference type="Pfam" id="PF07976"/>
    </source>
</evidence>